<evidence type="ECO:0000256" key="2">
    <source>
        <dbReference type="ARBA" id="ARBA00022840"/>
    </source>
</evidence>
<dbReference type="PANTHER" id="PTHR43272:SF33">
    <property type="entry name" value="AMP-BINDING DOMAIN-CONTAINING PROTEIN-RELATED"/>
    <property type="match status" value="1"/>
</dbReference>
<dbReference type="Gene3D" id="3.40.50.12780">
    <property type="entry name" value="N-terminal domain of ligase-like"/>
    <property type="match status" value="1"/>
</dbReference>
<dbReference type="GO" id="GO:0016020">
    <property type="term" value="C:membrane"/>
    <property type="evidence" value="ECO:0007669"/>
    <property type="project" value="TreeGrafter"/>
</dbReference>
<evidence type="ECO:0000313" key="4">
    <source>
        <dbReference type="EMBL" id="SFB83137.1"/>
    </source>
</evidence>
<evidence type="ECO:0000313" key="5">
    <source>
        <dbReference type="Proteomes" id="UP000198728"/>
    </source>
</evidence>
<proteinExistence type="predicted"/>
<dbReference type="EMBL" id="FOLG01000001">
    <property type="protein sequence ID" value="SFB83137.1"/>
    <property type="molecule type" value="Genomic_DNA"/>
</dbReference>
<dbReference type="InterPro" id="IPR000873">
    <property type="entry name" value="AMP-dep_synth/lig_dom"/>
</dbReference>
<evidence type="ECO:0000259" key="3">
    <source>
        <dbReference type="Pfam" id="PF00501"/>
    </source>
</evidence>
<reference evidence="4 5" key="1">
    <citation type="submission" date="2016-10" db="EMBL/GenBank/DDBJ databases">
        <authorList>
            <person name="de Groot N.N."/>
        </authorList>
    </citation>
    <scope>NUCLEOTIDE SEQUENCE [LARGE SCALE GENOMIC DNA]</scope>
    <source>
        <strain evidence="4 5">DSM 19548</strain>
    </source>
</reference>
<keyword evidence="2" id="KW-0067">ATP-binding</keyword>
<accession>A0A1I1E7U6</accession>
<dbReference type="InterPro" id="IPR020845">
    <property type="entry name" value="AMP-binding_CS"/>
</dbReference>
<feature type="domain" description="AMP-dependent synthetase/ligase" evidence="3">
    <location>
        <begin position="18"/>
        <end position="430"/>
    </location>
</feature>
<dbReference type="AlphaFoldDB" id="A0A1I1E7U6"/>
<gene>
    <name evidence="4" type="ORF">SAMN04488094_101683</name>
</gene>
<dbReference type="GO" id="GO:0004467">
    <property type="term" value="F:long-chain fatty acid-CoA ligase activity"/>
    <property type="evidence" value="ECO:0007669"/>
    <property type="project" value="TreeGrafter"/>
</dbReference>
<dbReference type="PROSITE" id="PS00455">
    <property type="entry name" value="AMP_BINDING"/>
    <property type="match status" value="1"/>
</dbReference>
<name>A0A1I1E7U6_9RHOB</name>
<keyword evidence="5" id="KW-1185">Reference proteome</keyword>
<evidence type="ECO:0000256" key="1">
    <source>
        <dbReference type="ARBA" id="ARBA00022741"/>
    </source>
</evidence>
<dbReference type="CDD" id="cd05907">
    <property type="entry name" value="VL_LC_FACS_like"/>
    <property type="match status" value="1"/>
</dbReference>
<dbReference type="Proteomes" id="UP000198728">
    <property type="component" value="Unassembled WGS sequence"/>
</dbReference>
<dbReference type="PANTHER" id="PTHR43272">
    <property type="entry name" value="LONG-CHAIN-FATTY-ACID--COA LIGASE"/>
    <property type="match status" value="1"/>
</dbReference>
<organism evidence="4 5">
    <name type="scientific">Tropicimonas isoalkanivorans</name>
    <dbReference type="NCBI Taxonomy" id="441112"/>
    <lineage>
        <taxon>Bacteria</taxon>
        <taxon>Pseudomonadati</taxon>
        <taxon>Pseudomonadota</taxon>
        <taxon>Alphaproteobacteria</taxon>
        <taxon>Rhodobacterales</taxon>
        <taxon>Roseobacteraceae</taxon>
        <taxon>Tropicimonas</taxon>
    </lineage>
</organism>
<dbReference type="Pfam" id="PF23562">
    <property type="entry name" value="AMP-binding_C_3"/>
    <property type="match status" value="1"/>
</dbReference>
<keyword evidence="1" id="KW-0547">Nucleotide-binding</keyword>
<dbReference type="GO" id="GO:0005524">
    <property type="term" value="F:ATP binding"/>
    <property type="evidence" value="ECO:0007669"/>
    <property type="project" value="UniProtKB-KW"/>
</dbReference>
<sequence>MGIDLIPAEQAGTLYGLLQERARRQPDAVAYREVDRSSGDWIGLSWQEVLARVDRIAGAFQVAGLTHGDRVAIFLHNCIDWVCYDMAAHKLGLPVVPLYTNDAVANTAYVLADARPRIVLVDTAARWKGISAALEDASFIEAAWVHDSAAAGDEAALPASARPFGAVLGEAEGVAAVPASAPEDPAALIYTSGTTGQPKGAILTHRALLANAEGVGKVFPPRTEDVFLSVLPLAHAFERTMGYLLPLMGGSCVAYAQSLRRLREDMATIRPTALMGVPRLYESVYTSARRAAAESPMRLRLFDMTARIGWKRFAGRNGIGDGPTLGERAAWPLLDRLVAQKVKSAFGGNLRVAVSGGANFPPEISRALIGLGVPMVEGYGLTEAGPVVTASLVKDYVPGTVGFALPGIEVKRTAQGELRLRSPGMMTGYWQNPEATAGMIDAEGWMQTGDMVDIAEGRIAITGRLKHILVLSNGENVNPRPLETALAADPLFEQTCVAGDGRPYLVLLTVLNREVWRDLAGAAGVPPEDPNDPKAQKLIMPRIKAALKGFPAHQQIRACHATLEEWTVERRLVTPTLKLRRERIVAAFGGEIASLYANG</sequence>
<dbReference type="Pfam" id="PF00501">
    <property type="entry name" value="AMP-binding"/>
    <property type="match status" value="1"/>
</dbReference>
<protein>
    <submittedName>
        <fullName evidence="4">Long-chain acyl-CoA synthetase</fullName>
    </submittedName>
</protein>
<dbReference type="SUPFAM" id="SSF56801">
    <property type="entry name" value="Acetyl-CoA synthetase-like"/>
    <property type="match status" value="1"/>
</dbReference>
<dbReference type="InterPro" id="IPR042099">
    <property type="entry name" value="ANL_N_sf"/>
</dbReference>
<dbReference type="STRING" id="441112.SAMN04488094_101683"/>